<reference evidence="3 4" key="1">
    <citation type="journal article" date="2012" name="FEBS Lett.">
        <title>Anammox organism KSU-1 expresses a NirK-type copper-containing nitrite reductase instead of a NirS-type with cytochrome cd1.</title>
        <authorList>
            <person name="Hira D."/>
            <person name="Toh H."/>
            <person name="Migita C.T."/>
            <person name="Okubo H."/>
            <person name="Nishiyama T."/>
            <person name="Hattori M."/>
            <person name="Furukawa K."/>
            <person name="Fujii T."/>
        </authorList>
    </citation>
    <scope>NUCLEOTIDE SEQUENCE [LARGE SCALE GENOMIC DNA]</scope>
</reference>
<protein>
    <recommendedName>
        <fullName evidence="5">Lipoprotein</fullName>
    </recommendedName>
</protein>
<accession>I3IKH4</accession>
<feature type="compositionally biased region" description="Basic and acidic residues" evidence="1">
    <location>
        <begin position="178"/>
        <end position="197"/>
    </location>
</feature>
<evidence type="ECO:0000256" key="2">
    <source>
        <dbReference type="SAM" id="SignalP"/>
    </source>
</evidence>
<keyword evidence="4" id="KW-1185">Reference proteome</keyword>
<dbReference type="PROSITE" id="PS51257">
    <property type="entry name" value="PROKAR_LIPOPROTEIN"/>
    <property type="match status" value="1"/>
</dbReference>
<dbReference type="AlphaFoldDB" id="I3IKH4"/>
<gene>
    <name evidence="3" type="ORF">KSU1_C0623</name>
</gene>
<evidence type="ECO:0000256" key="1">
    <source>
        <dbReference type="SAM" id="MobiDB-lite"/>
    </source>
</evidence>
<evidence type="ECO:0000313" key="3">
    <source>
        <dbReference type="EMBL" id="GAB62219.1"/>
    </source>
</evidence>
<feature type="region of interest" description="Disordered" evidence="1">
    <location>
        <begin position="177"/>
        <end position="204"/>
    </location>
</feature>
<name>I3IKH4_9BACT</name>
<organism evidence="3 4">
    <name type="scientific">Candidatus Jettenia caeni</name>
    <dbReference type="NCBI Taxonomy" id="247490"/>
    <lineage>
        <taxon>Bacteria</taxon>
        <taxon>Pseudomonadati</taxon>
        <taxon>Planctomycetota</taxon>
        <taxon>Candidatus Brocadiia</taxon>
        <taxon>Candidatus Brocadiales</taxon>
        <taxon>Candidatus Brocadiaceae</taxon>
        <taxon>Candidatus Jettenia</taxon>
    </lineage>
</organism>
<comment type="caution">
    <text evidence="3">The sequence shown here is derived from an EMBL/GenBank/DDBJ whole genome shotgun (WGS) entry which is preliminary data.</text>
</comment>
<dbReference type="Proteomes" id="UP000002985">
    <property type="component" value="Unassembled WGS sequence"/>
</dbReference>
<evidence type="ECO:0000313" key="4">
    <source>
        <dbReference type="Proteomes" id="UP000002985"/>
    </source>
</evidence>
<feature type="signal peptide" evidence="2">
    <location>
        <begin position="1"/>
        <end position="27"/>
    </location>
</feature>
<sequence>MKRKNVMSKNTIVGLACAFLVVTAGCAIDRTMAKRAPAAQSPGLHRVIKPGPPTEKVIIPNLKGEYEMLPTESVVIQLTSGYLSDFQVDIDGDVLGLVENVERQRDLEAADMGYYTSKLMPDVSTNDLAYREITVYPSPSKRDGDTFNINIRNISASTKYTGLEKISSPLTITVVGETAREERRSSDVDRRTERIQGQEEEEEE</sequence>
<dbReference type="EMBL" id="BAFH01000003">
    <property type="protein sequence ID" value="GAB62219.1"/>
    <property type="molecule type" value="Genomic_DNA"/>
</dbReference>
<proteinExistence type="predicted"/>
<evidence type="ECO:0008006" key="5">
    <source>
        <dbReference type="Google" id="ProtNLM"/>
    </source>
</evidence>
<keyword evidence="2" id="KW-0732">Signal</keyword>
<feature type="chain" id="PRO_5003671184" description="Lipoprotein" evidence="2">
    <location>
        <begin position="28"/>
        <end position="204"/>
    </location>
</feature>